<dbReference type="EMBL" id="JBHSQS010000028">
    <property type="protein sequence ID" value="MFC5927257.1"/>
    <property type="molecule type" value="Genomic_DNA"/>
</dbReference>
<name>A0ABW1HG12_9ACTN</name>
<evidence type="ECO:0000313" key="3">
    <source>
        <dbReference type="Proteomes" id="UP001596226"/>
    </source>
</evidence>
<gene>
    <name evidence="2" type="ORF">ACFQGL_28345</name>
</gene>
<sequence length="346" mass="36660">MRRSTVADAVRAFQRLRTVNAGSLVGVALADRYRTSPPLKVDTLPPAQAAVLGASIEARTAGVIDGETPAYLVYSGDLPVAWCTVRASVVTPDLVLDGTLARHQRMAVQALSNLARWVLVALADARAGDEAAVVRSAMSQEGAVRIAPADDLTSSAAVLLDGDLTADRASIAKVLPVNAAAEVMVLDAHGFGRYGRDSHRLPLPVLCAMRRIASTHQLPLAAVGDWLAASGGVDVDVPAEELPAIFTAGFLGLFPHPSAYAERHLVDRGWATALERLGMPRRYIDLEALRRDLFDNDVYAVATTDATGGQAVAVFRRPVPSWPETPTSTSIPARTAARASTKGRHP</sequence>
<keyword evidence="3" id="KW-1185">Reference proteome</keyword>
<comment type="caution">
    <text evidence="2">The sequence shown here is derived from an EMBL/GenBank/DDBJ whole genome shotgun (WGS) entry which is preliminary data.</text>
</comment>
<accession>A0ABW1HG12</accession>
<evidence type="ECO:0000256" key="1">
    <source>
        <dbReference type="SAM" id="MobiDB-lite"/>
    </source>
</evidence>
<evidence type="ECO:0000313" key="2">
    <source>
        <dbReference type="EMBL" id="MFC5927257.1"/>
    </source>
</evidence>
<proteinExistence type="predicted"/>
<dbReference type="Proteomes" id="UP001596226">
    <property type="component" value="Unassembled WGS sequence"/>
</dbReference>
<dbReference type="RefSeq" id="WP_377515629.1">
    <property type="nucleotide sequence ID" value="NZ_JBHSQS010000028.1"/>
</dbReference>
<organism evidence="2 3">
    <name type="scientific">Micromonospora vulcania</name>
    <dbReference type="NCBI Taxonomy" id="1441873"/>
    <lineage>
        <taxon>Bacteria</taxon>
        <taxon>Bacillati</taxon>
        <taxon>Actinomycetota</taxon>
        <taxon>Actinomycetes</taxon>
        <taxon>Micromonosporales</taxon>
        <taxon>Micromonosporaceae</taxon>
        <taxon>Micromonospora</taxon>
    </lineage>
</organism>
<feature type="region of interest" description="Disordered" evidence="1">
    <location>
        <begin position="322"/>
        <end position="346"/>
    </location>
</feature>
<reference evidence="3" key="1">
    <citation type="journal article" date="2019" name="Int. J. Syst. Evol. Microbiol.">
        <title>The Global Catalogue of Microorganisms (GCM) 10K type strain sequencing project: providing services to taxonomists for standard genome sequencing and annotation.</title>
        <authorList>
            <consortium name="The Broad Institute Genomics Platform"/>
            <consortium name="The Broad Institute Genome Sequencing Center for Infectious Disease"/>
            <person name="Wu L."/>
            <person name="Ma J."/>
        </authorList>
    </citation>
    <scope>NUCLEOTIDE SEQUENCE [LARGE SCALE GENOMIC DNA]</scope>
    <source>
        <strain evidence="3">CGMCC 4.7144</strain>
    </source>
</reference>
<protein>
    <submittedName>
        <fullName evidence="2">Uncharacterized protein</fullName>
    </submittedName>
</protein>